<accession>A0ABV2UYH9</accession>
<gene>
    <name evidence="2" type="ORF">ABZZ21_19065</name>
</gene>
<evidence type="ECO:0008006" key="4">
    <source>
        <dbReference type="Google" id="ProtNLM"/>
    </source>
</evidence>
<dbReference type="Proteomes" id="UP001550210">
    <property type="component" value="Unassembled WGS sequence"/>
</dbReference>
<proteinExistence type="predicted"/>
<evidence type="ECO:0000313" key="3">
    <source>
        <dbReference type="Proteomes" id="UP001550210"/>
    </source>
</evidence>
<feature type="signal peptide" evidence="1">
    <location>
        <begin position="1"/>
        <end position="25"/>
    </location>
</feature>
<organism evidence="2 3">
    <name type="scientific">Streptomyces ossamyceticus</name>
    <dbReference type="NCBI Taxonomy" id="249581"/>
    <lineage>
        <taxon>Bacteria</taxon>
        <taxon>Bacillati</taxon>
        <taxon>Actinomycetota</taxon>
        <taxon>Actinomycetes</taxon>
        <taxon>Kitasatosporales</taxon>
        <taxon>Streptomycetaceae</taxon>
        <taxon>Streptomyces</taxon>
    </lineage>
</organism>
<protein>
    <recommendedName>
        <fullName evidence="4">Small secreted domain DUF320</fullName>
    </recommendedName>
</protein>
<comment type="caution">
    <text evidence="2">The sequence shown here is derived from an EMBL/GenBank/DDBJ whole genome shotgun (WGS) entry which is preliminary data.</text>
</comment>
<dbReference type="EMBL" id="JBEXPZ010000023">
    <property type="protein sequence ID" value="MET9846626.1"/>
    <property type="molecule type" value="Genomic_DNA"/>
</dbReference>
<keyword evidence="3" id="KW-1185">Reference proteome</keyword>
<name>A0ABV2UYH9_9ACTN</name>
<reference evidence="2 3" key="1">
    <citation type="submission" date="2024-06" db="EMBL/GenBank/DDBJ databases">
        <title>The Natural Products Discovery Center: Release of the First 8490 Sequenced Strains for Exploring Actinobacteria Biosynthetic Diversity.</title>
        <authorList>
            <person name="Kalkreuter E."/>
            <person name="Kautsar S.A."/>
            <person name="Yang D."/>
            <person name="Bader C.D."/>
            <person name="Teijaro C.N."/>
            <person name="Fluegel L."/>
            <person name="Davis C.M."/>
            <person name="Simpson J.R."/>
            <person name="Lauterbach L."/>
            <person name="Steele A.D."/>
            <person name="Gui C."/>
            <person name="Meng S."/>
            <person name="Li G."/>
            <person name="Viehrig K."/>
            <person name="Ye F."/>
            <person name="Su P."/>
            <person name="Kiefer A.F."/>
            <person name="Nichols A."/>
            <person name="Cepeda A.J."/>
            <person name="Yan W."/>
            <person name="Fan B."/>
            <person name="Jiang Y."/>
            <person name="Adhikari A."/>
            <person name="Zheng C.-J."/>
            <person name="Schuster L."/>
            <person name="Cowan T.M."/>
            <person name="Smanski M.J."/>
            <person name="Chevrette M.G."/>
            <person name="De Carvalho L.P.S."/>
            <person name="Shen B."/>
        </authorList>
    </citation>
    <scope>NUCLEOTIDE SEQUENCE [LARGE SCALE GENOMIC DNA]</scope>
    <source>
        <strain evidence="2 3">NPDC006434</strain>
    </source>
</reference>
<evidence type="ECO:0000256" key="1">
    <source>
        <dbReference type="SAM" id="SignalP"/>
    </source>
</evidence>
<feature type="chain" id="PRO_5047065318" description="Small secreted domain DUF320" evidence="1">
    <location>
        <begin position="26"/>
        <end position="103"/>
    </location>
</feature>
<evidence type="ECO:0000313" key="2">
    <source>
        <dbReference type="EMBL" id="MET9846626.1"/>
    </source>
</evidence>
<keyword evidence="1" id="KW-0732">Signal</keyword>
<dbReference type="RefSeq" id="WP_355397916.1">
    <property type="nucleotide sequence ID" value="NZ_JBEXPZ010000023.1"/>
</dbReference>
<sequence length="103" mass="10169">MRKTMKLGAASTLAAVALVAGSATAASAFGGGHPDDPYICGNSVAEVGAEGPDAQASATGNGPVPNCQVGYTNIYNNNSTSDDNEGGDLSLIGDTIEELLPLA</sequence>